<dbReference type="Gene3D" id="2.40.70.10">
    <property type="entry name" value="Acid Proteases"/>
    <property type="match status" value="1"/>
</dbReference>
<dbReference type="Gene3D" id="3.30.70.270">
    <property type="match status" value="2"/>
</dbReference>
<dbReference type="GO" id="GO:0003676">
    <property type="term" value="F:nucleic acid binding"/>
    <property type="evidence" value="ECO:0007669"/>
    <property type="project" value="InterPro"/>
</dbReference>
<dbReference type="GO" id="GO:0015074">
    <property type="term" value="P:DNA integration"/>
    <property type="evidence" value="ECO:0007669"/>
    <property type="project" value="InterPro"/>
</dbReference>
<feature type="region of interest" description="Disordered" evidence="6">
    <location>
        <begin position="483"/>
        <end position="514"/>
    </location>
</feature>
<evidence type="ECO:0000259" key="8">
    <source>
        <dbReference type="PROSITE" id="PS50994"/>
    </source>
</evidence>
<dbReference type="PANTHER" id="PTHR37984">
    <property type="entry name" value="PROTEIN CBG26694"/>
    <property type="match status" value="1"/>
</dbReference>
<dbReference type="InterPro" id="IPR036397">
    <property type="entry name" value="RNaseH_sf"/>
</dbReference>
<feature type="compositionally biased region" description="Low complexity" evidence="6">
    <location>
        <begin position="490"/>
        <end position="501"/>
    </location>
</feature>
<name>A0A6L2K300_TANCI</name>
<feature type="domain" description="Reverse transcriptase" evidence="7">
    <location>
        <begin position="774"/>
        <end position="953"/>
    </location>
</feature>
<dbReference type="SUPFAM" id="SSF50630">
    <property type="entry name" value="Acid proteases"/>
    <property type="match status" value="1"/>
</dbReference>
<evidence type="ECO:0000256" key="4">
    <source>
        <dbReference type="ARBA" id="ARBA00022759"/>
    </source>
</evidence>
<dbReference type="Pfam" id="PF17919">
    <property type="entry name" value="RT_RNaseH_2"/>
    <property type="match status" value="1"/>
</dbReference>
<dbReference type="FunFam" id="3.30.70.270:FF:000026">
    <property type="entry name" value="Transposon Ty3-G Gag-Pol polyprotein"/>
    <property type="match status" value="1"/>
</dbReference>
<dbReference type="InterPro" id="IPR050951">
    <property type="entry name" value="Retrovirus_Pol_polyprotein"/>
</dbReference>
<feature type="compositionally biased region" description="Polar residues" evidence="6">
    <location>
        <begin position="1"/>
        <end position="23"/>
    </location>
</feature>
<dbReference type="GO" id="GO:0003964">
    <property type="term" value="F:RNA-directed DNA polymerase activity"/>
    <property type="evidence" value="ECO:0007669"/>
    <property type="project" value="UniProtKB-KW"/>
</dbReference>
<dbReference type="Gene3D" id="1.10.340.70">
    <property type="match status" value="1"/>
</dbReference>
<keyword evidence="2" id="KW-0548">Nucleotidyltransferase</keyword>
<feature type="region of interest" description="Disordered" evidence="6">
    <location>
        <begin position="538"/>
        <end position="567"/>
    </location>
</feature>
<dbReference type="InterPro" id="IPR041577">
    <property type="entry name" value="RT_RNaseH_2"/>
</dbReference>
<dbReference type="Gene3D" id="3.10.10.10">
    <property type="entry name" value="HIV Type 1 Reverse Transcriptase, subunit A, domain 1"/>
    <property type="match status" value="1"/>
</dbReference>
<keyword evidence="3" id="KW-0540">Nuclease</keyword>
<sequence length="1530" mass="174473">MSADSVVTYTSVHSEARSWSISSEDPYEEAAQQLLEQAPRSIEYIPDPIELEDHVPAHIPEHPQDLVPAKDEAPIEEYIPEVASAPIPPLPPSFLSQRIRPPHTRAAMAQMRAAVPSTYHSLLPPGTPPLLPIPLPVPSTSHRAEIPEADTPPQKRLLLTAPRPRCEVRESSAAVVRQPGPTMARSVDCSFVNIMDTRFRDTKRRMMTALEMVNMRVNSQVDVRSRENSEFYLRHHDAQKDRAAVRAEIEARVAVLETQASRHEWQCQTADDFVVQHIMRTQALKAGARINTLEETSSIAAVMTEVEASRVMNGYDSNGLGPRLAQAVRECTYPNFLKCQPLNFKGTEGVVGLTRWFEKIKSVFNISNCTAACQVKYAACTLQGVALTWWNSHVKTVTLEVAQALPCKTLKKMMTDKYCPRGEIKKLKTEMWELKSKGTDVIGYNCRFQGLALMCDRMFPEESDRVEKNIDKRIRDVVENKRKFKGTFGNNQNQPQQNKRQNTGRAYAAGNSDKNIYTGSKPLCSKCDYRHEGPCPPSRPVNANNNNNTNDNNHNNNNNTNNKNCNNNNNNQKGNVCYECEAQGHFKRNYPKLKNNSCGNQGGNDNAQARVYVVGNAGPNPDNVVAGTFLLKNHYAYILFDTGADRSFVSTTFSSQIDIAPIALDHHYNVEIADGRIIGLNTIMRDCTLNFLNHPFNIDLLPVELGSFDVIIGMDSLSRYNAIITCAEKLVRIPFGKGILTIHLVPGAAPVARAPYRLAPSKMKELADQLQELTNKGFIRPSSSPWGAPVLSLNKKDGSFRMCIDYRELNKLTVKNRYPLPKIDDLFDQLQGSSVYSKIDLRSGYHQLRVREQDIPKIAFRTRYGHYAFQVMPFGLTNAPAVFMDLMNRVSKPYMDKFVIVFIDDILIYSKDEKEHEEHLRQILKLLKKEELYTKFSKCEFWIPKVKFLGHVIDSQGIHADPAKIESVKDWESPKSPIQVRQFLGLVGYYRRFIEGFSKIAKPMTKLTQKKVKFEWGDKQEAAFQLLKQKLCSAPILALPEGSEDFIIYCDASIKGLGVVLMQKEKRHYIYGTKFTVFTDHKSLQHILDQKELNMRQRRWLEFLSDYNCEIRYHPGKANVVADALSRKAQEPLRVRALVMTISLDLPNQILNAQTEARKPENIKNEDFGGMLVENAKNPKAIREQNLEPRTDGTQCLNGRSWLPCYGDLLTVIMHESHKSKYSVHPGSDKMYQDMKKLYWWPNMKADITTYVSKCLTCSKVKAEHQRPSGLLVIVDRLTKSAIFTPIRETDPMDKLARMYLKEVVTRHGIPISIICDRNPRFASNLWRSLQNALGTNLDMSTTYHPQTDGQSERTIQTLEDMLRACAIDFGKGWVNHLPLEPVEIMEREVKRLKQSQIPLVKVRWNSKKRPEFTWECEDQFRKKYPHLFTKTAPSSSKELNMRQRRWIKLLSDYDCEIHYHPGKGNVVADALSRKDREPLRVRSLVMMVHTNLPEKILEAQTEEIKEEDVKAENLKRLLKPIFEIRSNGI</sequence>
<feature type="domain" description="Integrase catalytic" evidence="8">
    <location>
        <begin position="1222"/>
        <end position="1426"/>
    </location>
</feature>
<accession>A0A6L2K300</accession>
<protein>
    <submittedName>
        <fullName evidence="9">Putative reverse transcriptase domain-containing protein</fullName>
    </submittedName>
</protein>
<keyword evidence="1" id="KW-0808">Transferase</keyword>
<dbReference type="Gene3D" id="3.30.420.10">
    <property type="entry name" value="Ribonuclease H-like superfamily/Ribonuclease H"/>
    <property type="match status" value="1"/>
</dbReference>
<comment type="caution">
    <text evidence="9">The sequence shown here is derived from an EMBL/GenBank/DDBJ whole genome shotgun (WGS) entry which is preliminary data.</text>
</comment>
<dbReference type="InterPro" id="IPR001584">
    <property type="entry name" value="Integrase_cat-core"/>
</dbReference>
<gene>
    <name evidence="9" type="ORF">Tci_015776</name>
</gene>
<dbReference type="SUPFAM" id="SSF53098">
    <property type="entry name" value="Ribonuclease H-like"/>
    <property type="match status" value="1"/>
</dbReference>
<reference evidence="9" key="1">
    <citation type="journal article" date="2019" name="Sci. Rep.">
        <title>Draft genome of Tanacetum cinerariifolium, the natural source of mosquito coil.</title>
        <authorList>
            <person name="Yamashiro T."/>
            <person name="Shiraishi A."/>
            <person name="Satake H."/>
            <person name="Nakayama K."/>
        </authorList>
    </citation>
    <scope>NUCLEOTIDE SEQUENCE</scope>
</reference>
<dbReference type="InterPro" id="IPR043128">
    <property type="entry name" value="Rev_trsase/Diguanyl_cyclase"/>
</dbReference>
<evidence type="ECO:0000313" key="9">
    <source>
        <dbReference type="EMBL" id="GEU43798.1"/>
    </source>
</evidence>
<dbReference type="CDD" id="cd09274">
    <property type="entry name" value="RNase_HI_RT_Ty3"/>
    <property type="match status" value="1"/>
</dbReference>
<dbReference type="PROSITE" id="PS50994">
    <property type="entry name" value="INTEGRASE"/>
    <property type="match status" value="1"/>
</dbReference>
<keyword evidence="4" id="KW-0255">Endonuclease</keyword>
<feature type="compositionally biased region" description="Low complexity" evidence="6">
    <location>
        <begin position="542"/>
        <end position="567"/>
    </location>
</feature>
<evidence type="ECO:0000256" key="2">
    <source>
        <dbReference type="ARBA" id="ARBA00022695"/>
    </source>
</evidence>
<dbReference type="PROSITE" id="PS50878">
    <property type="entry name" value="RT_POL"/>
    <property type="match status" value="1"/>
</dbReference>
<dbReference type="InterPro" id="IPR021109">
    <property type="entry name" value="Peptidase_aspartic_dom_sf"/>
</dbReference>
<dbReference type="Pfam" id="PF00078">
    <property type="entry name" value="RVT_1"/>
    <property type="match status" value="1"/>
</dbReference>
<dbReference type="SUPFAM" id="SSF56672">
    <property type="entry name" value="DNA/RNA polymerases"/>
    <property type="match status" value="1"/>
</dbReference>
<evidence type="ECO:0000256" key="3">
    <source>
        <dbReference type="ARBA" id="ARBA00022722"/>
    </source>
</evidence>
<dbReference type="InterPro" id="IPR041588">
    <property type="entry name" value="Integrase_H2C2"/>
</dbReference>
<dbReference type="InterPro" id="IPR012337">
    <property type="entry name" value="RNaseH-like_sf"/>
</dbReference>
<dbReference type="CDD" id="cd00303">
    <property type="entry name" value="retropepsin_like"/>
    <property type="match status" value="1"/>
</dbReference>
<feature type="region of interest" description="Disordered" evidence="6">
    <location>
        <begin position="1"/>
        <end position="31"/>
    </location>
</feature>
<evidence type="ECO:0000256" key="1">
    <source>
        <dbReference type="ARBA" id="ARBA00022679"/>
    </source>
</evidence>
<evidence type="ECO:0000259" key="7">
    <source>
        <dbReference type="PROSITE" id="PS50878"/>
    </source>
</evidence>
<keyword evidence="5" id="KW-0511">Multifunctional enzyme</keyword>
<evidence type="ECO:0000256" key="5">
    <source>
        <dbReference type="ARBA" id="ARBA00023268"/>
    </source>
</evidence>
<dbReference type="CDD" id="cd01647">
    <property type="entry name" value="RT_LTR"/>
    <property type="match status" value="1"/>
</dbReference>
<keyword evidence="9" id="KW-0695">RNA-directed DNA polymerase</keyword>
<dbReference type="InterPro" id="IPR000477">
    <property type="entry name" value="RT_dom"/>
</dbReference>
<dbReference type="Pfam" id="PF03732">
    <property type="entry name" value="Retrotrans_gag"/>
    <property type="match status" value="1"/>
</dbReference>
<proteinExistence type="predicted"/>
<dbReference type="GO" id="GO:0004519">
    <property type="term" value="F:endonuclease activity"/>
    <property type="evidence" value="ECO:0007669"/>
    <property type="project" value="UniProtKB-KW"/>
</dbReference>
<dbReference type="Pfam" id="PF17921">
    <property type="entry name" value="Integrase_H2C2"/>
    <property type="match status" value="1"/>
</dbReference>
<dbReference type="EMBL" id="BKCJ010001757">
    <property type="protein sequence ID" value="GEU43798.1"/>
    <property type="molecule type" value="Genomic_DNA"/>
</dbReference>
<dbReference type="InterPro" id="IPR043502">
    <property type="entry name" value="DNA/RNA_pol_sf"/>
</dbReference>
<organism evidence="9">
    <name type="scientific">Tanacetum cinerariifolium</name>
    <name type="common">Dalmatian daisy</name>
    <name type="synonym">Chrysanthemum cinerariifolium</name>
    <dbReference type="NCBI Taxonomy" id="118510"/>
    <lineage>
        <taxon>Eukaryota</taxon>
        <taxon>Viridiplantae</taxon>
        <taxon>Streptophyta</taxon>
        <taxon>Embryophyta</taxon>
        <taxon>Tracheophyta</taxon>
        <taxon>Spermatophyta</taxon>
        <taxon>Magnoliopsida</taxon>
        <taxon>eudicotyledons</taxon>
        <taxon>Gunneridae</taxon>
        <taxon>Pentapetalae</taxon>
        <taxon>asterids</taxon>
        <taxon>campanulids</taxon>
        <taxon>Asterales</taxon>
        <taxon>Asteraceae</taxon>
        <taxon>Asteroideae</taxon>
        <taxon>Anthemideae</taxon>
        <taxon>Anthemidinae</taxon>
        <taxon>Tanacetum</taxon>
    </lineage>
</organism>
<keyword evidence="4" id="KW-0378">Hydrolase</keyword>
<dbReference type="InterPro" id="IPR005162">
    <property type="entry name" value="Retrotrans_gag_dom"/>
</dbReference>
<dbReference type="Pfam" id="PF08284">
    <property type="entry name" value="RVP_2"/>
    <property type="match status" value="1"/>
</dbReference>
<evidence type="ECO:0000256" key="6">
    <source>
        <dbReference type="SAM" id="MobiDB-lite"/>
    </source>
</evidence>
<dbReference type="PANTHER" id="PTHR37984:SF5">
    <property type="entry name" value="PROTEIN NYNRIN-LIKE"/>
    <property type="match status" value="1"/>
</dbReference>